<keyword evidence="2" id="KW-1185">Reference proteome</keyword>
<dbReference type="RefSeq" id="WP_090119705.1">
    <property type="nucleotide sequence ID" value="NZ_FNNJ01000001.1"/>
</dbReference>
<reference evidence="1 2" key="1">
    <citation type="submission" date="2016-10" db="EMBL/GenBank/DDBJ databases">
        <authorList>
            <person name="de Groot N.N."/>
        </authorList>
    </citation>
    <scope>NUCLEOTIDE SEQUENCE [LARGE SCALE GENOMIC DNA]</scope>
    <source>
        <strain evidence="1 2">DSM 24956</strain>
    </source>
</reference>
<dbReference type="STRING" id="762486.SAMN05444411_101680"/>
<sequence length="517" mass="58950">MKNILTFLFICSITFSFGQVDKESALNNVDKWDTYTNPGTDNYFYNHFKKYLTSEIISKEKLSKSKKKIYVEFNLVDGIVGNIETNASNKFLKTKIKYAFNKLDFNKVSIKKNSAFHKFSLQLIENVNNSGVLKCSSVVLHETPPICINCDKHIDLKSYNQCIKKKLLQYLTANIDSAKFANLNLKKEEQYVPFAVLGNNKSGVNAYRGIEIKLNFDNNGKVSTSNNAENNALKNEINTILNGYNYGQILPATFNNKPVGYSYKLYTSEKRLLESWLYKTSPSNNLSKYFKERIPQSLIDKEEIDDFRSSVRISFSLDKKGRMESISSTAKNEELNEQLIKVFKKYPVEKLNIPTPIHKLSTYSFTVIVANDFKNSIECSNYISNMLVPIAKGCEKSKSFTSLKKCLQDAITSHVNRNFNSNLARELKLSPGVKRIYVMFKINHKAEIVDVKARAPHKKLTAEAIRVVKTIEIVAPAYHMGNVVGIKYSLPIAFRVAQGAKKDPFKGMNDDINKRRY</sequence>
<proteinExistence type="predicted"/>
<evidence type="ECO:0000313" key="2">
    <source>
        <dbReference type="Proteomes" id="UP000199595"/>
    </source>
</evidence>
<gene>
    <name evidence="1" type="ORF">SAMN05444411_101680</name>
</gene>
<evidence type="ECO:0008006" key="3">
    <source>
        <dbReference type="Google" id="ProtNLM"/>
    </source>
</evidence>
<name>A0A1H2TDM1_9FLAO</name>
<protein>
    <recommendedName>
        <fullName evidence="3">TonB protein C-terminal</fullName>
    </recommendedName>
</protein>
<dbReference type="AlphaFoldDB" id="A0A1H2TDM1"/>
<dbReference type="Proteomes" id="UP000199595">
    <property type="component" value="Unassembled WGS sequence"/>
</dbReference>
<organism evidence="1 2">
    <name type="scientific">Lutibacter oricola</name>
    <dbReference type="NCBI Taxonomy" id="762486"/>
    <lineage>
        <taxon>Bacteria</taxon>
        <taxon>Pseudomonadati</taxon>
        <taxon>Bacteroidota</taxon>
        <taxon>Flavobacteriia</taxon>
        <taxon>Flavobacteriales</taxon>
        <taxon>Flavobacteriaceae</taxon>
        <taxon>Lutibacter</taxon>
    </lineage>
</organism>
<evidence type="ECO:0000313" key="1">
    <source>
        <dbReference type="EMBL" id="SDW42001.1"/>
    </source>
</evidence>
<dbReference type="EMBL" id="FNNJ01000001">
    <property type="protein sequence ID" value="SDW42001.1"/>
    <property type="molecule type" value="Genomic_DNA"/>
</dbReference>
<dbReference type="OrthoDB" id="1437099at2"/>
<accession>A0A1H2TDM1</accession>